<dbReference type="EMBL" id="BAAAMK010000001">
    <property type="protein sequence ID" value="GAA1943541.1"/>
    <property type="molecule type" value="Genomic_DNA"/>
</dbReference>
<evidence type="ECO:0000256" key="1">
    <source>
        <dbReference type="SAM" id="MobiDB-lite"/>
    </source>
</evidence>
<keyword evidence="2" id="KW-1133">Transmembrane helix</keyword>
<sequence>MTPGSPSDVAEVAAPAAGSAPTTASTPRTEAATAVSPTIGALLRRGRTWLVLAGVLVVGVLVLFVIQGGVRAQAGLLDPESPGSRGSGALVEVLRSHGVEVAPTRSLDAALDAVAAADGAATLLLFDEFATLDADGLDALAASGARLVVVEPGFRALEALTPGVRMAGAADGVLDDADCDVRPAIRAEALSDGQRLLTIDDDARSAGWHGCFSQDDGFAAAFGPSPGSGGGDADPSAASAPLSLVAATTVFENSRIDEDGNAAFAIGLLGATPDLVWYLPGPADAEATAAPTLGELTPGWVSPVLVLGLVVTVVAGLWRGRRLGPLVVERLPVTVPAGETRQGRARLYARSAQRTHALDQMRVAAIRRLAVALRLPRTSEVAAVARASPAVVGRDATSVMRLLVDELPANDARFVALAAALDDLERDVAAASRPDTGVRPAHPGPTAAGPTTTTTATPSDDQPGRQR</sequence>
<feature type="domain" description="DUF4350" evidence="3">
    <location>
        <begin position="79"/>
        <end position="269"/>
    </location>
</feature>
<organism evidence="4 5">
    <name type="scientific">Agromyces allii</name>
    <dbReference type="NCBI Taxonomy" id="393607"/>
    <lineage>
        <taxon>Bacteria</taxon>
        <taxon>Bacillati</taxon>
        <taxon>Actinomycetota</taxon>
        <taxon>Actinomycetes</taxon>
        <taxon>Micrococcales</taxon>
        <taxon>Microbacteriaceae</taxon>
        <taxon>Agromyces</taxon>
    </lineage>
</organism>
<dbReference type="Proteomes" id="UP001499954">
    <property type="component" value="Unassembled WGS sequence"/>
</dbReference>
<keyword evidence="2" id="KW-0812">Transmembrane</keyword>
<evidence type="ECO:0000313" key="5">
    <source>
        <dbReference type="Proteomes" id="UP001499954"/>
    </source>
</evidence>
<feature type="transmembrane region" description="Helical" evidence="2">
    <location>
        <begin position="48"/>
        <end position="66"/>
    </location>
</feature>
<comment type="caution">
    <text evidence="4">The sequence shown here is derived from an EMBL/GenBank/DDBJ whole genome shotgun (WGS) entry which is preliminary data.</text>
</comment>
<dbReference type="Pfam" id="PF14258">
    <property type="entry name" value="DUF4350"/>
    <property type="match status" value="1"/>
</dbReference>
<evidence type="ECO:0000313" key="4">
    <source>
        <dbReference type="EMBL" id="GAA1943541.1"/>
    </source>
</evidence>
<protein>
    <submittedName>
        <fullName evidence="4">DUF4350 domain-containing protein</fullName>
    </submittedName>
</protein>
<feature type="region of interest" description="Disordered" evidence="1">
    <location>
        <begin position="430"/>
        <end position="467"/>
    </location>
</feature>
<dbReference type="InterPro" id="IPR025646">
    <property type="entry name" value="DUF4350"/>
</dbReference>
<name>A0ABN2Q3U4_9MICO</name>
<keyword evidence="2" id="KW-0472">Membrane</keyword>
<feature type="compositionally biased region" description="Low complexity" evidence="1">
    <location>
        <begin position="440"/>
        <end position="458"/>
    </location>
</feature>
<proteinExistence type="predicted"/>
<reference evidence="5" key="1">
    <citation type="journal article" date="2019" name="Int. J. Syst. Evol. Microbiol.">
        <title>The Global Catalogue of Microorganisms (GCM) 10K type strain sequencing project: providing services to taxonomists for standard genome sequencing and annotation.</title>
        <authorList>
            <consortium name="The Broad Institute Genomics Platform"/>
            <consortium name="The Broad Institute Genome Sequencing Center for Infectious Disease"/>
            <person name="Wu L."/>
            <person name="Ma J."/>
        </authorList>
    </citation>
    <scope>NUCLEOTIDE SEQUENCE [LARGE SCALE GENOMIC DNA]</scope>
    <source>
        <strain evidence="5">JCM 13584</strain>
    </source>
</reference>
<evidence type="ECO:0000259" key="3">
    <source>
        <dbReference type="Pfam" id="PF14258"/>
    </source>
</evidence>
<dbReference type="RefSeq" id="WP_344313949.1">
    <property type="nucleotide sequence ID" value="NZ_BAAAMK010000001.1"/>
</dbReference>
<evidence type="ECO:0000256" key="2">
    <source>
        <dbReference type="SAM" id="Phobius"/>
    </source>
</evidence>
<feature type="region of interest" description="Disordered" evidence="1">
    <location>
        <begin position="1"/>
        <end position="31"/>
    </location>
</feature>
<keyword evidence="5" id="KW-1185">Reference proteome</keyword>
<accession>A0ABN2Q3U4</accession>
<gene>
    <name evidence="4" type="ORF">GCM10009717_07540</name>
</gene>